<feature type="domain" description="Zn(2)-C6 fungal-type" evidence="7">
    <location>
        <begin position="19"/>
        <end position="51"/>
    </location>
</feature>
<dbReference type="Pfam" id="PF00172">
    <property type="entry name" value="Zn_clus"/>
    <property type="match status" value="1"/>
</dbReference>
<dbReference type="InterPro" id="IPR001138">
    <property type="entry name" value="Zn2Cys6_DnaBD"/>
</dbReference>
<feature type="region of interest" description="Disordered" evidence="6">
    <location>
        <begin position="76"/>
        <end position="99"/>
    </location>
</feature>
<keyword evidence="4" id="KW-0804">Transcription</keyword>
<evidence type="ECO:0000256" key="6">
    <source>
        <dbReference type="SAM" id="MobiDB-lite"/>
    </source>
</evidence>
<dbReference type="GO" id="GO:0005634">
    <property type="term" value="C:nucleus"/>
    <property type="evidence" value="ECO:0007669"/>
    <property type="project" value="UniProtKB-SubCell"/>
</dbReference>
<dbReference type="PANTHER" id="PTHR47338:SF29">
    <property type="entry name" value="ZN(2)-C6 FUNGAL-TYPE DOMAIN-CONTAINING PROTEIN"/>
    <property type="match status" value="1"/>
</dbReference>
<proteinExistence type="predicted"/>
<dbReference type="InterPro" id="IPR036864">
    <property type="entry name" value="Zn2-C6_fun-type_DNA-bd_sf"/>
</dbReference>
<dbReference type="GO" id="GO:0000981">
    <property type="term" value="F:DNA-binding transcription factor activity, RNA polymerase II-specific"/>
    <property type="evidence" value="ECO:0007669"/>
    <property type="project" value="InterPro"/>
</dbReference>
<dbReference type="PROSITE" id="PS00463">
    <property type="entry name" value="ZN2_CY6_FUNGAL_1"/>
    <property type="match status" value="1"/>
</dbReference>
<sequence length="557" mass="59872">MSSQAKNQGHSTPLRRGKACLNCRHLKIKCDGVKPTCGPCRRMPKADPCEFNDSLSRTQELEHTVFRLQSQLNELQGGGGGVWPSSAAPGSPFSGSSAGGSSDGSFLGFQEPPLVVIESLLRSFLPHATQFGFFLHPTRFRDAALLPFAFGDERRPSPALLCVVYLWGIHLSQSQPFLSSEPLFLKRAQEHIATEISANVPPLHVIHTIQAQVLLTTYLFHNKRFLEAEFHANGAATLVMGHQYHKIRSARSASPPLFGLTAAAQDSSVQEGERIRGFWAVATLQSNLHIALHSGSGTSLCILESLANIDAPWPLEISDYEAGALHPGYRGQETVRRFLAEDGSGPLGPIAMLHAKASVLLYRAVRLASNWAPDMQPHARASYITSYTRLDRRITQFWETLPPIYALYPTSPDADSGPARALVVVHALTAAAAIRLHRGPNSSDIDQSAAGKSVFAARAILECLGDARVGAHRAVVAPIAGTLGTLACRVVMEEARSAETFRISWAASVGAQVGPPGEEERALRGDVQRGLQIMGVYAAGSPLIGAEADELGGGKVE</sequence>
<accession>A0AAD7FER6</accession>
<dbReference type="PROSITE" id="PS50048">
    <property type="entry name" value="ZN2_CY6_FUNGAL_2"/>
    <property type="match status" value="1"/>
</dbReference>
<dbReference type="GO" id="GO:0008270">
    <property type="term" value="F:zinc ion binding"/>
    <property type="evidence" value="ECO:0007669"/>
    <property type="project" value="InterPro"/>
</dbReference>
<name>A0AAD7FER6_9AGAR</name>
<keyword evidence="9" id="KW-1185">Reference proteome</keyword>
<dbReference type="CDD" id="cd00067">
    <property type="entry name" value="GAL4"/>
    <property type="match status" value="1"/>
</dbReference>
<evidence type="ECO:0000256" key="1">
    <source>
        <dbReference type="ARBA" id="ARBA00004123"/>
    </source>
</evidence>
<evidence type="ECO:0000256" key="2">
    <source>
        <dbReference type="ARBA" id="ARBA00022723"/>
    </source>
</evidence>
<dbReference type="SMART" id="SM00066">
    <property type="entry name" value="GAL4"/>
    <property type="match status" value="1"/>
</dbReference>
<evidence type="ECO:0000313" key="9">
    <source>
        <dbReference type="Proteomes" id="UP001221142"/>
    </source>
</evidence>
<evidence type="ECO:0000259" key="7">
    <source>
        <dbReference type="PROSITE" id="PS50048"/>
    </source>
</evidence>
<keyword evidence="3" id="KW-0805">Transcription regulation</keyword>
<evidence type="ECO:0000256" key="5">
    <source>
        <dbReference type="ARBA" id="ARBA00023242"/>
    </source>
</evidence>
<dbReference type="CDD" id="cd12148">
    <property type="entry name" value="fungal_TF_MHR"/>
    <property type="match status" value="1"/>
</dbReference>
<comment type="subcellular location">
    <subcellularLocation>
        <location evidence="1">Nucleus</location>
    </subcellularLocation>
</comment>
<dbReference type="EMBL" id="JARKIF010000026">
    <property type="protein sequence ID" value="KAJ7614413.1"/>
    <property type="molecule type" value="Genomic_DNA"/>
</dbReference>
<reference evidence="8" key="1">
    <citation type="submission" date="2023-03" db="EMBL/GenBank/DDBJ databases">
        <title>Massive genome expansion in bonnet fungi (Mycena s.s.) driven by repeated elements and novel gene families across ecological guilds.</title>
        <authorList>
            <consortium name="Lawrence Berkeley National Laboratory"/>
            <person name="Harder C.B."/>
            <person name="Miyauchi S."/>
            <person name="Viragh M."/>
            <person name="Kuo A."/>
            <person name="Thoen E."/>
            <person name="Andreopoulos B."/>
            <person name="Lu D."/>
            <person name="Skrede I."/>
            <person name="Drula E."/>
            <person name="Henrissat B."/>
            <person name="Morin E."/>
            <person name="Kohler A."/>
            <person name="Barry K."/>
            <person name="LaButti K."/>
            <person name="Morin E."/>
            <person name="Salamov A."/>
            <person name="Lipzen A."/>
            <person name="Mereny Z."/>
            <person name="Hegedus B."/>
            <person name="Baldrian P."/>
            <person name="Stursova M."/>
            <person name="Weitz H."/>
            <person name="Taylor A."/>
            <person name="Grigoriev I.V."/>
            <person name="Nagy L.G."/>
            <person name="Martin F."/>
            <person name="Kauserud H."/>
        </authorList>
    </citation>
    <scope>NUCLEOTIDE SEQUENCE</scope>
    <source>
        <strain evidence="8">9284</strain>
    </source>
</reference>
<dbReference type="Gene3D" id="4.10.240.10">
    <property type="entry name" value="Zn(2)-C6 fungal-type DNA-binding domain"/>
    <property type="match status" value="1"/>
</dbReference>
<comment type="caution">
    <text evidence="8">The sequence shown here is derived from an EMBL/GenBank/DDBJ whole genome shotgun (WGS) entry which is preliminary data.</text>
</comment>
<dbReference type="PANTHER" id="PTHR47338">
    <property type="entry name" value="ZN(II)2CYS6 TRANSCRIPTION FACTOR (EUROFUNG)-RELATED"/>
    <property type="match status" value="1"/>
</dbReference>
<evidence type="ECO:0000256" key="3">
    <source>
        <dbReference type="ARBA" id="ARBA00023015"/>
    </source>
</evidence>
<organism evidence="8 9">
    <name type="scientific">Roridomyces roridus</name>
    <dbReference type="NCBI Taxonomy" id="1738132"/>
    <lineage>
        <taxon>Eukaryota</taxon>
        <taxon>Fungi</taxon>
        <taxon>Dikarya</taxon>
        <taxon>Basidiomycota</taxon>
        <taxon>Agaricomycotina</taxon>
        <taxon>Agaricomycetes</taxon>
        <taxon>Agaricomycetidae</taxon>
        <taxon>Agaricales</taxon>
        <taxon>Marasmiineae</taxon>
        <taxon>Mycenaceae</taxon>
        <taxon>Roridomyces</taxon>
    </lineage>
</organism>
<feature type="compositionally biased region" description="Low complexity" evidence="6">
    <location>
        <begin position="84"/>
        <end position="96"/>
    </location>
</feature>
<dbReference type="Proteomes" id="UP001221142">
    <property type="component" value="Unassembled WGS sequence"/>
</dbReference>
<protein>
    <recommendedName>
        <fullName evidence="7">Zn(2)-C6 fungal-type domain-containing protein</fullName>
    </recommendedName>
</protein>
<dbReference type="SUPFAM" id="SSF57701">
    <property type="entry name" value="Zn2/Cys6 DNA-binding domain"/>
    <property type="match status" value="1"/>
</dbReference>
<evidence type="ECO:0000256" key="4">
    <source>
        <dbReference type="ARBA" id="ARBA00023163"/>
    </source>
</evidence>
<keyword evidence="5" id="KW-0539">Nucleus</keyword>
<gene>
    <name evidence="8" type="ORF">FB45DRAFT_1008644</name>
</gene>
<dbReference type="InterPro" id="IPR050815">
    <property type="entry name" value="TF_fung"/>
</dbReference>
<evidence type="ECO:0000313" key="8">
    <source>
        <dbReference type="EMBL" id="KAJ7614413.1"/>
    </source>
</evidence>
<dbReference type="AlphaFoldDB" id="A0AAD7FER6"/>
<keyword evidence="2" id="KW-0479">Metal-binding</keyword>